<dbReference type="AlphaFoldDB" id="M9UDV4"/>
<accession>M9UDV4</accession>
<dbReference type="Proteomes" id="UP000013006">
    <property type="component" value="Chromosome"/>
</dbReference>
<reference evidence="1 2" key="1">
    <citation type="journal article" date="2013" name="Open Biol.">
        <title>Genomics and genetics of Sulfolobus islandicus LAL14/1, a model hyperthermophilic archaeon.</title>
        <authorList>
            <person name="Jaubert C."/>
            <person name="Danioux C."/>
            <person name="Oberto J."/>
            <person name="Cortez D."/>
            <person name="Bize A."/>
            <person name="Krupovic M."/>
            <person name="She Q."/>
            <person name="Forterre P."/>
            <person name="Prangishvili D."/>
            <person name="Sezonov G."/>
        </authorList>
    </citation>
    <scope>NUCLEOTIDE SEQUENCE [LARGE SCALE GENOMIC DNA]</scope>
    <source>
        <strain evidence="1">LAL14/1</strain>
    </source>
</reference>
<proteinExistence type="predicted"/>
<dbReference type="EMBL" id="CP003928">
    <property type="protein sequence ID" value="AGJ62365.1"/>
    <property type="molecule type" value="Genomic_DNA"/>
</dbReference>
<name>M9UDV4_SACIS</name>
<organism>
    <name type="scientific">Saccharolobus islandicus LAL14/1</name>
    <dbReference type="NCBI Taxonomy" id="1241935"/>
    <lineage>
        <taxon>Archaea</taxon>
        <taxon>Thermoproteota</taxon>
        <taxon>Thermoprotei</taxon>
        <taxon>Sulfolobales</taxon>
        <taxon>Sulfolobaceae</taxon>
        <taxon>Saccharolobus</taxon>
    </lineage>
</organism>
<evidence type="ECO:0000313" key="1">
    <source>
        <dbReference type="EMBL" id="AGJ62365.1"/>
    </source>
</evidence>
<evidence type="ECO:0000313" key="2">
    <source>
        <dbReference type="Proteomes" id="UP000013006"/>
    </source>
</evidence>
<protein>
    <submittedName>
        <fullName evidence="1">Uncharacterized protein</fullName>
    </submittedName>
</protein>
<gene>
    <name evidence="1" type="ORF">SiL_0912</name>
</gene>
<sequence length="111" mass="13543">MNEIVVHTLLLDRKLYHVIIDYMYDFGIWYKPFLDDPTILLNNIWRVYIVMVNLYDCTLAIEELKIRGYLDISELKEKNLKNIHKFIQFLTRNEIVKRRRNRLLLLGDFPK</sequence>
<dbReference type="HOGENOM" id="CLU_2152734_0_0_2"/>
<dbReference type="KEGG" id="sic:SiL_0912"/>